<protein>
    <submittedName>
        <fullName evidence="3">Uncharacterized protein</fullName>
    </submittedName>
</protein>
<evidence type="ECO:0000256" key="1">
    <source>
        <dbReference type="SAM" id="MobiDB-lite"/>
    </source>
</evidence>
<dbReference type="AlphaFoldDB" id="A0ABC8QWC6"/>
<accession>A0ABC8QWC6</accession>
<dbReference type="EMBL" id="CAUOFW020000786">
    <property type="protein sequence ID" value="CAK9136913.1"/>
    <property type="molecule type" value="Genomic_DNA"/>
</dbReference>
<gene>
    <name evidence="3" type="ORF">ILEXP_LOCUS3919</name>
</gene>
<feature type="region of interest" description="Disordered" evidence="1">
    <location>
        <begin position="32"/>
        <end position="72"/>
    </location>
</feature>
<reference evidence="3 4" key="1">
    <citation type="submission" date="2024-02" db="EMBL/GenBank/DDBJ databases">
        <authorList>
            <person name="Vignale AGUSTIN F."/>
            <person name="Sosa J E."/>
            <person name="Modenutti C."/>
        </authorList>
    </citation>
    <scope>NUCLEOTIDE SEQUENCE [LARGE SCALE GENOMIC DNA]</scope>
</reference>
<feature type="compositionally biased region" description="Low complexity" evidence="1">
    <location>
        <begin position="43"/>
        <end position="54"/>
    </location>
</feature>
<keyword evidence="2" id="KW-0812">Transmembrane</keyword>
<comment type="caution">
    <text evidence="3">The sequence shown here is derived from an EMBL/GenBank/DDBJ whole genome shotgun (WGS) entry which is preliminary data.</text>
</comment>
<organism evidence="3 4">
    <name type="scientific">Ilex paraguariensis</name>
    <name type="common">yerba mate</name>
    <dbReference type="NCBI Taxonomy" id="185542"/>
    <lineage>
        <taxon>Eukaryota</taxon>
        <taxon>Viridiplantae</taxon>
        <taxon>Streptophyta</taxon>
        <taxon>Embryophyta</taxon>
        <taxon>Tracheophyta</taxon>
        <taxon>Spermatophyta</taxon>
        <taxon>Magnoliopsida</taxon>
        <taxon>eudicotyledons</taxon>
        <taxon>Gunneridae</taxon>
        <taxon>Pentapetalae</taxon>
        <taxon>asterids</taxon>
        <taxon>campanulids</taxon>
        <taxon>Aquifoliales</taxon>
        <taxon>Aquifoliaceae</taxon>
        <taxon>Ilex</taxon>
    </lineage>
</organism>
<keyword evidence="2" id="KW-1133">Transmembrane helix</keyword>
<evidence type="ECO:0000256" key="2">
    <source>
        <dbReference type="SAM" id="Phobius"/>
    </source>
</evidence>
<dbReference type="PANTHER" id="PTHR33868">
    <property type="entry name" value="EXPRESSED PROTEIN"/>
    <property type="match status" value="1"/>
</dbReference>
<dbReference type="Proteomes" id="UP001642360">
    <property type="component" value="Unassembled WGS sequence"/>
</dbReference>
<proteinExistence type="predicted"/>
<evidence type="ECO:0000313" key="4">
    <source>
        <dbReference type="Proteomes" id="UP001642360"/>
    </source>
</evidence>
<keyword evidence="4" id="KW-1185">Reference proteome</keyword>
<keyword evidence="2" id="KW-0472">Membrane</keyword>
<dbReference type="PANTHER" id="PTHR33868:SF2">
    <property type="entry name" value="EXPRESSED PROTEIN"/>
    <property type="match status" value="1"/>
</dbReference>
<name>A0ABC8QWC6_9AQUA</name>
<sequence>MAVAEARAAWQRTANRCFVQEDAKRAPKLACCPSASPSSKQVDAGGASAADGQDTPTTGFLPPDKKPSYSNLSPESRWWLQIHPDYGYQRGLTNETGKVSNVCMQNEDDGGDSDDNMNAELFLDNHCRSSATCMKKDSRVRKREQKDVNTKISQDPLELPDMDESFVLMEMDSVGCSVSKQPDVFSMDPDCTWIGGAKTEPWWRTADRDELALLVAQRSFDLIENCDLPQPQNTSVKRDPYAHFWCSDSKETFSSPICGKLQSGGHPNQTVHTWGNLCSWSAYGKPLASVEGHSQSGTERPISECTADKAVTETQMSESDPSRAQLLEALRHSQTRAREAENAATKAYAEKEHVVKLFFRQASYLFAYKQWFQLLRLENLYFQIKNNRSQPISTIFPVVLPWMPLKTRKMRRSWQKAAKGRRAQCDRPRCDISKYAIVFALGLGIVGAGLLLGWTVGWMLPII</sequence>
<evidence type="ECO:0000313" key="3">
    <source>
        <dbReference type="EMBL" id="CAK9136913.1"/>
    </source>
</evidence>
<feature type="transmembrane region" description="Helical" evidence="2">
    <location>
        <begin position="435"/>
        <end position="460"/>
    </location>
</feature>